<dbReference type="EMBL" id="JBJUIK010000017">
    <property type="protein sequence ID" value="KAL3499124.1"/>
    <property type="molecule type" value="Genomic_DNA"/>
</dbReference>
<evidence type="ECO:0000256" key="3">
    <source>
        <dbReference type="ARBA" id="ARBA00022692"/>
    </source>
</evidence>
<organism evidence="14 15">
    <name type="scientific">Cinchona calisaya</name>
    <dbReference type="NCBI Taxonomy" id="153742"/>
    <lineage>
        <taxon>Eukaryota</taxon>
        <taxon>Viridiplantae</taxon>
        <taxon>Streptophyta</taxon>
        <taxon>Embryophyta</taxon>
        <taxon>Tracheophyta</taxon>
        <taxon>Spermatophyta</taxon>
        <taxon>Magnoliopsida</taxon>
        <taxon>eudicotyledons</taxon>
        <taxon>Gunneridae</taxon>
        <taxon>Pentapetalae</taxon>
        <taxon>asterids</taxon>
        <taxon>lamiids</taxon>
        <taxon>Gentianales</taxon>
        <taxon>Rubiaceae</taxon>
        <taxon>Cinchonoideae</taxon>
        <taxon>Cinchoneae</taxon>
        <taxon>Cinchona</taxon>
    </lineage>
</organism>
<keyword evidence="4 12" id="KW-1133">Transmembrane helix</keyword>
<dbReference type="GO" id="GO:0005634">
    <property type="term" value="C:nucleus"/>
    <property type="evidence" value="ECO:0007669"/>
    <property type="project" value="UniProtKB-SubCell"/>
</dbReference>
<sequence length="575" mass="64084">MTTESLPLGYRFRPTDEELINHYLRRKINGRHSEVQVIPEVDVCKWEPWDLPRLSVIKTDDPEWFFFCPRDRKYPNGHRANRATDAGYWKATGKDRTIKSHKSSPSGHFNTHLIGMKKTLVFYRGRAPKGERTNWIMHEYRTIEPDLDGTASDQAAYVLCRLFHKSDEKADSSKYDEVEASGSSPTTVKSSPDDASSDMFQEPLNLDLQVGKQPVGIERWLTDKSDDMTSNRLLHVENCMSDVEDRSTEAATTEVYPPLGGDPMSHVSSDDLGCKVFSPLPSHNHTEIGCMDSPFADNFGSDYHGMHFQDGTSEQDVSITELLDGLQNNDEYPCAESTSQKFSVVGSNSLLTDQLEAGDNNLGVWGSFYKTDKDMIQEQAQTSPRSSQSHASVHHADSRMNPVSLGGNLQGESGIKIHRRQPQNRPGPENLPVQGSAIRRIRLHNSPRIPVCGGKSGDANSLSNEEQEQSVITKDDEFGKSSSTSDEREVDSIISGKGVVTVKECNPGLGLGKKEANENDGSEMRSFILWRPLRGFNCTSFLTVHAVSMYLIVAVVVVFLGLWQRPNFDACTSDM</sequence>
<keyword evidence="9" id="KW-0804">Transcription</keyword>
<feature type="region of interest" description="Disordered" evidence="11">
    <location>
        <begin position="444"/>
        <end position="488"/>
    </location>
</feature>
<comment type="subcellular location">
    <subcellularLocation>
        <location evidence="2">Membrane</location>
        <topology evidence="2">Single-pass membrane protein</topology>
    </subcellularLocation>
    <subcellularLocation>
        <location evidence="1">Nucleus</location>
    </subcellularLocation>
</comment>
<comment type="caution">
    <text evidence="14">The sequence shown here is derived from an EMBL/GenBank/DDBJ whole genome shotgun (WGS) entry which is preliminary data.</text>
</comment>
<evidence type="ECO:0000259" key="13">
    <source>
        <dbReference type="PROSITE" id="PS51005"/>
    </source>
</evidence>
<evidence type="ECO:0000256" key="8">
    <source>
        <dbReference type="ARBA" id="ARBA00023159"/>
    </source>
</evidence>
<evidence type="ECO:0000313" key="14">
    <source>
        <dbReference type="EMBL" id="KAL3499124.1"/>
    </source>
</evidence>
<evidence type="ECO:0000256" key="1">
    <source>
        <dbReference type="ARBA" id="ARBA00004123"/>
    </source>
</evidence>
<keyword evidence="3 12" id="KW-0812">Transmembrane</keyword>
<dbReference type="PROSITE" id="PS51005">
    <property type="entry name" value="NAC"/>
    <property type="match status" value="1"/>
</dbReference>
<evidence type="ECO:0000256" key="4">
    <source>
        <dbReference type="ARBA" id="ARBA00022989"/>
    </source>
</evidence>
<keyword evidence="15" id="KW-1185">Reference proteome</keyword>
<dbReference type="PANTHER" id="PTHR31744">
    <property type="entry name" value="PROTEIN CUP-SHAPED COTYLEDON 2-RELATED"/>
    <property type="match status" value="1"/>
</dbReference>
<evidence type="ECO:0000256" key="2">
    <source>
        <dbReference type="ARBA" id="ARBA00004167"/>
    </source>
</evidence>
<dbReference type="SUPFAM" id="SSF101941">
    <property type="entry name" value="NAC domain"/>
    <property type="match status" value="1"/>
</dbReference>
<dbReference type="FunFam" id="2.170.150.80:FF:000002">
    <property type="entry name" value="Nac domain-containing protein 86"/>
    <property type="match status" value="1"/>
</dbReference>
<feature type="compositionally biased region" description="Polar residues" evidence="11">
    <location>
        <begin position="378"/>
        <end position="391"/>
    </location>
</feature>
<dbReference type="Pfam" id="PF02365">
    <property type="entry name" value="NAM"/>
    <property type="match status" value="1"/>
</dbReference>
<accession>A0ABD2XUN9</accession>
<keyword evidence="7 12" id="KW-0472">Membrane</keyword>
<evidence type="ECO:0000256" key="6">
    <source>
        <dbReference type="ARBA" id="ARBA00023125"/>
    </source>
</evidence>
<reference evidence="14 15" key="1">
    <citation type="submission" date="2024-11" db="EMBL/GenBank/DDBJ databases">
        <title>A near-complete genome assembly of Cinchona calisaya.</title>
        <authorList>
            <person name="Lian D.C."/>
            <person name="Zhao X.W."/>
            <person name="Wei L."/>
        </authorList>
    </citation>
    <scope>NUCLEOTIDE SEQUENCE [LARGE SCALE GENOMIC DNA]</scope>
    <source>
        <tissue evidence="14">Nenye</tissue>
    </source>
</reference>
<gene>
    <name evidence="14" type="ORF">ACH5RR_041856</name>
</gene>
<evidence type="ECO:0000256" key="7">
    <source>
        <dbReference type="ARBA" id="ARBA00023136"/>
    </source>
</evidence>
<evidence type="ECO:0000256" key="11">
    <source>
        <dbReference type="SAM" id="MobiDB-lite"/>
    </source>
</evidence>
<evidence type="ECO:0000256" key="12">
    <source>
        <dbReference type="SAM" id="Phobius"/>
    </source>
</evidence>
<dbReference type="InterPro" id="IPR036093">
    <property type="entry name" value="NAC_dom_sf"/>
</dbReference>
<feature type="compositionally biased region" description="Basic and acidic residues" evidence="11">
    <location>
        <begin position="473"/>
        <end position="488"/>
    </location>
</feature>
<proteinExistence type="predicted"/>
<dbReference type="GO" id="GO:0000976">
    <property type="term" value="F:transcription cis-regulatory region binding"/>
    <property type="evidence" value="ECO:0007669"/>
    <property type="project" value="UniProtKB-ARBA"/>
</dbReference>
<evidence type="ECO:0000256" key="10">
    <source>
        <dbReference type="ARBA" id="ARBA00023242"/>
    </source>
</evidence>
<dbReference type="Proteomes" id="UP001630127">
    <property type="component" value="Unassembled WGS sequence"/>
</dbReference>
<evidence type="ECO:0000256" key="9">
    <source>
        <dbReference type="ARBA" id="ARBA00023163"/>
    </source>
</evidence>
<dbReference type="Gene3D" id="2.170.150.80">
    <property type="entry name" value="NAC domain"/>
    <property type="match status" value="1"/>
</dbReference>
<evidence type="ECO:0000256" key="5">
    <source>
        <dbReference type="ARBA" id="ARBA00023015"/>
    </source>
</evidence>
<feature type="transmembrane region" description="Helical" evidence="12">
    <location>
        <begin position="541"/>
        <end position="563"/>
    </location>
</feature>
<protein>
    <recommendedName>
        <fullName evidence="13">NAC domain-containing protein</fullName>
    </recommendedName>
</protein>
<name>A0ABD2XUN9_9GENT</name>
<keyword evidence="8" id="KW-0010">Activator</keyword>
<dbReference type="PANTHER" id="PTHR31744:SF216">
    <property type="entry name" value="NAC TRANSCRIPTION FACTOR"/>
    <property type="match status" value="1"/>
</dbReference>
<dbReference type="AlphaFoldDB" id="A0ABD2XUN9"/>
<dbReference type="GO" id="GO:0016020">
    <property type="term" value="C:membrane"/>
    <property type="evidence" value="ECO:0007669"/>
    <property type="project" value="UniProtKB-SubCell"/>
</dbReference>
<feature type="domain" description="NAC" evidence="13">
    <location>
        <begin position="6"/>
        <end position="165"/>
    </location>
</feature>
<keyword evidence="6" id="KW-0238">DNA-binding</keyword>
<keyword evidence="10" id="KW-0539">Nucleus</keyword>
<feature type="compositionally biased region" description="Polar residues" evidence="11">
    <location>
        <begin position="181"/>
        <end position="194"/>
    </location>
</feature>
<feature type="region of interest" description="Disordered" evidence="11">
    <location>
        <begin position="377"/>
        <end position="411"/>
    </location>
</feature>
<evidence type="ECO:0000313" key="15">
    <source>
        <dbReference type="Proteomes" id="UP001630127"/>
    </source>
</evidence>
<dbReference type="InterPro" id="IPR003441">
    <property type="entry name" value="NAC-dom"/>
</dbReference>
<keyword evidence="5" id="KW-0805">Transcription regulation</keyword>
<feature type="region of interest" description="Disordered" evidence="11">
    <location>
        <begin position="171"/>
        <end position="198"/>
    </location>
</feature>
<feature type="compositionally biased region" description="Polar residues" evidence="11">
    <location>
        <begin position="458"/>
        <end position="472"/>
    </location>
</feature>
<dbReference type="GO" id="GO:0006355">
    <property type="term" value="P:regulation of DNA-templated transcription"/>
    <property type="evidence" value="ECO:0007669"/>
    <property type="project" value="UniProtKB-ARBA"/>
</dbReference>